<dbReference type="EMBL" id="CAJVPY010052251">
    <property type="protein sequence ID" value="CAG8815195.1"/>
    <property type="molecule type" value="Genomic_DNA"/>
</dbReference>
<proteinExistence type="predicted"/>
<reference evidence="1" key="1">
    <citation type="submission" date="2021-06" db="EMBL/GenBank/DDBJ databases">
        <authorList>
            <person name="Kallberg Y."/>
            <person name="Tangrot J."/>
            <person name="Rosling A."/>
        </authorList>
    </citation>
    <scope>NUCLEOTIDE SEQUENCE</scope>
    <source>
        <strain evidence="1">MA453B</strain>
    </source>
</reference>
<feature type="non-terminal residue" evidence="1">
    <location>
        <position position="1"/>
    </location>
</feature>
<evidence type="ECO:0000313" key="2">
    <source>
        <dbReference type="Proteomes" id="UP000789405"/>
    </source>
</evidence>
<sequence>MEKLLESEVSELEEKSKWKVPESEVAEIFDLRGTESFNSPR</sequence>
<dbReference type="AlphaFoldDB" id="A0A9N9PGW7"/>
<accession>A0A9N9PGW7</accession>
<evidence type="ECO:0000313" key="1">
    <source>
        <dbReference type="EMBL" id="CAG8815195.1"/>
    </source>
</evidence>
<organism evidence="1 2">
    <name type="scientific">Dentiscutata erythropus</name>
    <dbReference type="NCBI Taxonomy" id="1348616"/>
    <lineage>
        <taxon>Eukaryota</taxon>
        <taxon>Fungi</taxon>
        <taxon>Fungi incertae sedis</taxon>
        <taxon>Mucoromycota</taxon>
        <taxon>Glomeromycotina</taxon>
        <taxon>Glomeromycetes</taxon>
        <taxon>Diversisporales</taxon>
        <taxon>Gigasporaceae</taxon>
        <taxon>Dentiscutata</taxon>
    </lineage>
</organism>
<gene>
    <name evidence="1" type="ORF">DERYTH_LOCUS26077</name>
</gene>
<comment type="caution">
    <text evidence="1">The sequence shown here is derived from an EMBL/GenBank/DDBJ whole genome shotgun (WGS) entry which is preliminary data.</text>
</comment>
<protein>
    <submittedName>
        <fullName evidence="1">16700_t:CDS:1</fullName>
    </submittedName>
</protein>
<dbReference type="Proteomes" id="UP000789405">
    <property type="component" value="Unassembled WGS sequence"/>
</dbReference>
<keyword evidence="2" id="KW-1185">Reference proteome</keyword>
<name>A0A9N9PGW7_9GLOM</name>
<feature type="non-terminal residue" evidence="1">
    <location>
        <position position="41"/>
    </location>
</feature>